<name>A0A2M9X8D7_9LEPT</name>
<dbReference type="AlphaFoldDB" id="A0A2M9X8D7"/>
<gene>
    <name evidence="1" type="ORF">CH357_18470</name>
</gene>
<dbReference type="Proteomes" id="UP000232196">
    <property type="component" value="Unassembled WGS sequence"/>
</dbReference>
<evidence type="ECO:0000313" key="2">
    <source>
        <dbReference type="Proteomes" id="UP000232196"/>
    </source>
</evidence>
<dbReference type="EMBL" id="NPDN01000013">
    <property type="protein sequence ID" value="PJZ23960.1"/>
    <property type="molecule type" value="Genomic_DNA"/>
</dbReference>
<accession>A0A2M9X8D7</accession>
<proteinExistence type="predicted"/>
<evidence type="ECO:0008006" key="3">
    <source>
        <dbReference type="Google" id="ProtNLM"/>
    </source>
</evidence>
<reference evidence="1 2" key="1">
    <citation type="submission" date="2017-07" db="EMBL/GenBank/DDBJ databases">
        <title>Leptospira spp. isolated from tropical soils.</title>
        <authorList>
            <person name="Thibeaux R."/>
            <person name="Iraola G."/>
            <person name="Ferres I."/>
            <person name="Bierque E."/>
            <person name="Girault D."/>
            <person name="Soupe-Gilbert M.-E."/>
            <person name="Picardeau M."/>
            <person name="Goarant C."/>
        </authorList>
    </citation>
    <scope>NUCLEOTIDE SEQUENCE [LARGE SCALE GENOMIC DNA]</scope>
    <source>
        <strain evidence="1 2">MCA1-C-A1</strain>
    </source>
</reference>
<comment type="caution">
    <text evidence="1">The sequence shown here is derived from an EMBL/GenBank/DDBJ whole genome shotgun (WGS) entry which is preliminary data.</text>
</comment>
<sequence length="172" mass="20079">MKRKYCYILVGNGDVGKTTFQKYFLEIIAGKSYERLSTGYIHDISLKSSLKNYENIFVLGRSWQEINKRFKNASEIFNRTEAGVKPEIAILSSHIILQDILALINEAKLNLYNCICVVFSNAYEKSEIKFKDILELPWTEVFQIENPIVEDESWKENLFREAIEFSSYILNK</sequence>
<dbReference type="RefSeq" id="WP_100708245.1">
    <property type="nucleotide sequence ID" value="NZ_NPDL01000001.1"/>
</dbReference>
<evidence type="ECO:0000313" key="1">
    <source>
        <dbReference type="EMBL" id="PJZ23960.1"/>
    </source>
</evidence>
<dbReference type="OrthoDB" id="1437411at2"/>
<organism evidence="1 2">
    <name type="scientific">Leptospira hartskeerlii</name>
    <dbReference type="NCBI Taxonomy" id="2023177"/>
    <lineage>
        <taxon>Bacteria</taxon>
        <taxon>Pseudomonadati</taxon>
        <taxon>Spirochaetota</taxon>
        <taxon>Spirochaetia</taxon>
        <taxon>Leptospirales</taxon>
        <taxon>Leptospiraceae</taxon>
        <taxon>Leptospira</taxon>
    </lineage>
</organism>
<protein>
    <recommendedName>
        <fullName evidence="3">GTPase</fullName>
    </recommendedName>
</protein>
<keyword evidence="2" id="KW-1185">Reference proteome</keyword>